<evidence type="ECO:0000259" key="4">
    <source>
        <dbReference type="Pfam" id="PF13193"/>
    </source>
</evidence>
<dbReference type="InterPro" id="IPR045851">
    <property type="entry name" value="AMP-bd_C_sf"/>
</dbReference>
<reference evidence="5 6" key="1">
    <citation type="submission" date="2016-11" db="EMBL/GenBank/DDBJ databases">
        <authorList>
            <person name="Jaros S."/>
            <person name="Januszkiewicz K."/>
            <person name="Wedrychowicz H."/>
        </authorList>
    </citation>
    <scope>NUCLEOTIDE SEQUENCE [LARGE SCALE GENOMIC DNA]</scope>
    <source>
        <strain evidence="5 6">CGMCC 1.6102</strain>
    </source>
</reference>
<evidence type="ECO:0000256" key="2">
    <source>
        <dbReference type="ARBA" id="ARBA00022598"/>
    </source>
</evidence>
<dbReference type="OrthoDB" id="8870348at2"/>
<comment type="similarity">
    <text evidence="1">Belongs to the ATP-dependent AMP-binding enzyme family.</text>
</comment>
<accession>A0A1M7QM13</accession>
<sequence length="356" mass="39550">MIIFGNTSYTKEQIKSGVATDLLSEYARGFEFCRDWLNGAQRFFMQTSGSTGRPKQIEVNRSQLISSVRATGRFFEVTEGWKLLCCLDVEKIAGKMMLIRAMEWEGEALVQLPTANPLKNVVEDAFDFVAMVPLQVEACLSEPGSSAVLNQVRNLIVGGAPLSASLRKKMQQLKGNVYQTYGMTETVSHIALANVKNPGPLIYQALPEVELRIDAGNKLAVKAPMTGNQWVQTQDVVDLISPYSFCWKGRADFIVNSGGVKIHPEEVSEAVSGLVQDCFPGRRYFVSGLPDNKLGQILVLVVEGNPIPEREKTFLEHARALLPRFSNPKRILFVSEFKMTQSGKIDQLQTLASWKN</sequence>
<dbReference type="AlphaFoldDB" id="A0A1M7QM13"/>
<dbReference type="PANTHER" id="PTHR43201">
    <property type="entry name" value="ACYL-COA SYNTHETASE"/>
    <property type="match status" value="1"/>
</dbReference>
<evidence type="ECO:0000313" key="5">
    <source>
        <dbReference type="EMBL" id="SHN32201.1"/>
    </source>
</evidence>
<dbReference type="EMBL" id="FRCY01000020">
    <property type="protein sequence ID" value="SHN32201.1"/>
    <property type="molecule type" value="Genomic_DNA"/>
</dbReference>
<feature type="domain" description="AMP-dependent synthetase/ligase" evidence="3">
    <location>
        <begin position="43"/>
        <end position="220"/>
    </location>
</feature>
<dbReference type="Gene3D" id="3.30.300.30">
    <property type="match status" value="1"/>
</dbReference>
<dbReference type="RefSeq" id="WP_073097729.1">
    <property type="nucleotide sequence ID" value="NZ_FRCY01000020.1"/>
</dbReference>
<evidence type="ECO:0000313" key="6">
    <source>
        <dbReference type="Proteomes" id="UP000184513"/>
    </source>
</evidence>
<dbReference type="InterPro" id="IPR025110">
    <property type="entry name" value="AMP-bd_C"/>
</dbReference>
<keyword evidence="6" id="KW-1185">Reference proteome</keyword>
<evidence type="ECO:0000259" key="3">
    <source>
        <dbReference type="Pfam" id="PF00501"/>
    </source>
</evidence>
<dbReference type="InterPro" id="IPR042099">
    <property type="entry name" value="ANL_N_sf"/>
</dbReference>
<dbReference type="InterPro" id="IPR020845">
    <property type="entry name" value="AMP-binding_CS"/>
</dbReference>
<proteinExistence type="inferred from homology"/>
<name>A0A1M7QM13_9BACT</name>
<protein>
    <submittedName>
        <fullName evidence="5">O-succinylbenzoic acid--CoA ligase</fullName>
    </submittedName>
</protein>
<evidence type="ECO:0000256" key="1">
    <source>
        <dbReference type="ARBA" id="ARBA00006432"/>
    </source>
</evidence>
<dbReference type="PANTHER" id="PTHR43201:SF5">
    <property type="entry name" value="MEDIUM-CHAIN ACYL-COA LIGASE ACSF2, MITOCHONDRIAL"/>
    <property type="match status" value="1"/>
</dbReference>
<dbReference type="PROSITE" id="PS00455">
    <property type="entry name" value="AMP_BINDING"/>
    <property type="match status" value="1"/>
</dbReference>
<dbReference type="Proteomes" id="UP000184513">
    <property type="component" value="Unassembled WGS sequence"/>
</dbReference>
<organism evidence="5 6">
    <name type="scientific">Cyclobacterium lianum</name>
    <dbReference type="NCBI Taxonomy" id="388280"/>
    <lineage>
        <taxon>Bacteria</taxon>
        <taxon>Pseudomonadati</taxon>
        <taxon>Bacteroidota</taxon>
        <taxon>Cytophagia</taxon>
        <taxon>Cytophagales</taxon>
        <taxon>Cyclobacteriaceae</taxon>
        <taxon>Cyclobacterium</taxon>
    </lineage>
</organism>
<dbReference type="SUPFAM" id="SSF56801">
    <property type="entry name" value="Acetyl-CoA synthetase-like"/>
    <property type="match status" value="1"/>
</dbReference>
<dbReference type="GO" id="GO:0006631">
    <property type="term" value="P:fatty acid metabolic process"/>
    <property type="evidence" value="ECO:0007669"/>
    <property type="project" value="TreeGrafter"/>
</dbReference>
<dbReference type="STRING" id="388280.SAMN04488057_1209"/>
<keyword evidence="2 5" id="KW-0436">Ligase</keyword>
<dbReference type="InterPro" id="IPR000873">
    <property type="entry name" value="AMP-dep_synth/lig_dom"/>
</dbReference>
<dbReference type="Gene3D" id="3.40.50.12780">
    <property type="entry name" value="N-terminal domain of ligase-like"/>
    <property type="match status" value="1"/>
</dbReference>
<dbReference type="Pfam" id="PF00501">
    <property type="entry name" value="AMP-binding"/>
    <property type="match status" value="1"/>
</dbReference>
<dbReference type="Pfam" id="PF13193">
    <property type="entry name" value="AMP-binding_C"/>
    <property type="match status" value="1"/>
</dbReference>
<gene>
    <name evidence="5" type="ORF">SAMN04488057_1209</name>
</gene>
<feature type="domain" description="AMP-binding enzyme C-terminal" evidence="4">
    <location>
        <begin position="285"/>
        <end position="344"/>
    </location>
</feature>
<dbReference type="GO" id="GO:0031956">
    <property type="term" value="F:medium-chain fatty acid-CoA ligase activity"/>
    <property type="evidence" value="ECO:0007669"/>
    <property type="project" value="TreeGrafter"/>
</dbReference>